<sequence length="94" mass="11297">MNRYTYFFKVNGRYLTYYNYRDNEMRLSDNINNVKIFQGQPKTQLKRLLNSFDIDKIEVLELAIQEKDCFKTGAEAYLPKSEKEEIQITKLSRN</sequence>
<comment type="caution">
    <text evidence="1">The sequence shown here is derived from an EMBL/GenBank/DDBJ whole genome shotgun (WGS) entry which is preliminary data.</text>
</comment>
<gene>
    <name evidence="1" type="ORF">QNI19_08980</name>
</gene>
<reference evidence="1 2" key="1">
    <citation type="submission" date="2023-05" db="EMBL/GenBank/DDBJ databases">
        <authorList>
            <person name="Zhang X."/>
        </authorList>
    </citation>
    <scope>NUCLEOTIDE SEQUENCE [LARGE SCALE GENOMIC DNA]</scope>
    <source>
        <strain evidence="1 2">DM2B3-1</strain>
    </source>
</reference>
<organism evidence="1 2">
    <name type="scientific">Xanthocytophaga flava</name>
    <dbReference type="NCBI Taxonomy" id="3048013"/>
    <lineage>
        <taxon>Bacteria</taxon>
        <taxon>Pseudomonadati</taxon>
        <taxon>Bacteroidota</taxon>
        <taxon>Cytophagia</taxon>
        <taxon>Cytophagales</taxon>
        <taxon>Rhodocytophagaceae</taxon>
        <taxon>Xanthocytophaga</taxon>
    </lineage>
</organism>
<name>A0ABT7CH57_9BACT</name>
<keyword evidence="2" id="KW-1185">Reference proteome</keyword>
<accession>A0ABT7CH57</accession>
<protein>
    <recommendedName>
        <fullName evidence="3">HipA N-terminal subdomain 1 domain-containing protein</fullName>
    </recommendedName>
</protein>
<proteinExistence type="predicted"/>
<dbReference type="EMBL" id="JASJOT010000004">
    <property type="protein sequence ID" value="MDJ1493064.1"/>
    <property type="molecule type" value="Genomic_DNA"/>
</dbReference>
<evidence type="ECO:0000313" key="1">
    <source>
        <dbReference type="EMBL" id="MDJ1493064.1"/>
    </source>
</evidence>
<dbReference type="RefSeq" id="WP_313994809.1">
    <property type="nucleotide sequence ID" value="NZ_JASJOR010000031.1"/>
</dbReference>
<evidence type="ECO:0008006" key="3">
    <source>
        <dbReference type="Google" id="ProtNLM"/>
    </source>
</evidence>
<dbReference type="Proteomes" id="UP001228581">
    <property type="component" value="Unassembled WGS sequence"/>
</dbReference>
<evidence type="ECO:0000313" key="2">
    <source>
        <dbReference type="Proteomes" id="UP001228581"/>
    </source>
</evidence>